<dbReference type="PANTHER" id="PTHR33121">
    <property type="entry name" value="CYCLIC DI-GMP PHOSPHODIESTERASE PDEF"/>
    <property type="match status" value="1"/>
</dbReference>
<feature type="domain" description="EAL" evidence="1">
    <location>
        <begin position="6"/>
        <end position="254"/>
    </location>
</feature>
<evidence type="ECO:0000259" key="1">
    <source>
        <dbReference type="PROSITE" id="PS50883"/>
    </source>
</evidence>
<dbReference type="GO" id="GO:0071111">
    <property type="term" value="F:cyclic-guanylate-specific phosphodiesterase activity"/>
    <property type="evidence" value="ECO:0007669"/>
    <property type="project" value="InterPro"/>
</dbReference>
<dbReference type="STRING" id="1494590.ATN84_25610"/>
<evidence type="ECO:0000313" key="3">
    <source>
        <dbReference type="Proteomes" id="UP000070107"/>
    </source>
</evidence>
<dbReference type="Gene3D" id="3.20.20.450">
    <property type="entry name" value="EAL domain"/>
    <property type="match status" value="1"/>
</dbReference>
<dbReference type="InterPro" id="IPR050706">
    <property type="entry name" value="Cyclic-di-GMP_PDE-like"/>
</dbReference>
<protein>
    <recommendedName>
        <fullName evidence="1">EAL domain-containing protein</fullName>
    </recommendedName>
</protein>
<comment type="caution">
    <text evidence="2">The sequence shown here is derived from an EMBL/GenBank/DDBJ whole genome shotgun (WGS) entry which is preliminary data.</text>
</comment>
<evidence type="ECO:0000313" key="2">
    <source>
        <dbReference type="EMBL" id="KXF77129.1"/>
    </source>
</evidence>
<name>A0A135HVB5_9HYPH</name>
<organism evidence="2 3">
    <name type="scientific">Paramesorhizobium deserti</name>
    <dbReference type="NCBI Taxonomy" id="1494590"/>
    <lineage>
        <taxon>Bacteria</taxon>
        <taxon>Pseudomonadati</taxon>
        <taxon>Pseudomonadota</taxon>
        <taxon>Alphaproteobacteria</taxon>
        <taxon>Hyphomicrobiales</taxon>
        <taxon>Phyllobacteriaceae</taxon>
        <taxon>Paramesorhizobium</taxon>
    </lineage>
</organism>
<sequence>MFLGSFPALNDEITQAMADGRVGFSWQHVHSVDKLSEILYSECFGRIIDSDGVVVTAGSLIPFMEAQGLLSALDRYIINLVFGWLSKHPKIVLGCNLSAKSISEAANWCRLYDLLYQHRSLAPRMVLEITEKLPVPVALQVADLIQSVRSLGYKIAIDDFGAGYSTAQSLFSIPVDIVKIDAFFVQQQLTSSEQILAHMVGLASCAAPIVVVEGIETCEQLEAAKSAGATHVQGYLLSDPAEFSFIGQKAKLSRRRRFKGDSIWPGSIL</sequence>
<keyword evidence="3" id="KW-1185">Reference proteome</keyword>
<dbReference type="PROSITE" id="PS50883">
    <property type="entry name" value="EAL"/>
    <property type="match status" value="1"/>
</dbReference>
<dbReference type="SUPFAM" id="SSF141868">
    <property type="entry name" value="EAL domain-like"/>
    <property type="match status" value="1"/>
</dbReference>
<dbReference type="Proteomes" id="UP000070107">
    <property type="component" value="Unassembled WGS sequence"/>
</dbReference>
<dbReference type="EMBL" id="LNTU01000021">
    <property type="protein sequence ID" value="KXF77129.1"/>
    <property type="molecule type" value="Genomic_DNA"/>
</dbReference>
<dbReference type="Pfam" id="PF00563">
    <property type="entry name" value="EAL"/>
    <property type="match status" value="1"/>
</dbReference>
<dbReference type="SMART" id="SM00052">
    <property type="entry name" value="EAL"/>
    <property type="match status" value="1"/>
</dbReference>
<gene>
    <name evidence="2" type="ORF">ATN84_25610</name>
</gene>
<accession>A0A135HVB5</accession>
<reference evidence="2 3" key="1">
    <citation type="submission" date="2015-11" db="EMBL/GenBank/DDBJ databases">
        <title>Draft genome sequence of Paramesorhizobium deserti A-3-E, a strain highly resistant to diverse beta-lactam antibiotics.</title>
        <authorList>
            <person name="Lv R."/>
            <person name="Yang X."/>
            <person name="Fang N."/>
            <person name="Guo J."/>
            <person name="Luo X."/>
            <person name="Peng F."/>
            <person name="Yang R."/>
            <person name="Cui Y."/>
            <person name="Fang C."/>
            <person name="Song Y."/>
        </authorList>
    </citation>
    <scope>NUCLEOTIDE SEQUENCE [LARGE SCALE GENOMIC DNA]</scope>
    <source>
        <strain evidence="2 3">A-3-E</strain>
    </source>
</reference>
<dbReference type="InterPro" id="IPR035919">
    <property type="entry name" value="EAL_sf"/>
</dbReference>
<dbReference type="PANTHER" id="PTHR33121:SF23">
    <property type="entry name" value="CYCLIC DI-GMP PHOSPHODIESTERASE PDEB"/>
    <property type="match status" value="1"/>
</dbReference>
<proteinExistence type="predicted"/>
<dbReference type="AlphaFoldDB" id="A0A135HVB5"/>
<dbReference type="CDD" id="cd01948">
    <property type="entry name" value="EAL"/>
    <property type="match status" value="1"/>
</dbReference>
<dbReference type="InterPro" id="IPR001633">
    <property type="entry name" value="EAL_dom"/>
</dbReference>